<proteinExistence type="predicted"/>
<dbReference type="PRINTS" id="PR00368">
    <property type="entry name" value="FADPNR"/>
</dbReference>
<name>A0ABN3H880_9ACTN</name>
<dbReference type="PANTHER" id="PTHR43400:SF10">
    <property type="entry name" value="3-OXOSTEROID 1-DEHYDROGENASE"/>
    <property type="match status" value="1"/>
</dbReference>
<dbReference type="RefSeq" id="WP_344617287.1">
    <property type="nucleotide sequence ID" value="NZ_BAAARV010000073.1"/>
</dbReference>
<dbReference type="Gene3D" id="3.50.50.60">
    <property type="entry name" value="FAD/NAD(P)-binding domain"/>
    <property type="match status" value="1"/>
</dbReference>
<evidence type="ECO:0000256" key="2">
    <source>
        <dbReference type="ARBA" id="ARBA00022630"/>
    </source>
</evidence>
<dbReference type="EMBL" id="BAAARV010000073">
    <property type="protein sequence ID" value="GAA2372121.1"/>
    <property type="molecule type" value="Genomic_DNA"/>
</dbReference>
<keyword evidence="7" id="KW-1185">Reference proteome</keyword>
<dbReference type="SUPFAM" id="SSF56425">
    <property type="entry name" value="Succinate dehydrogenase/fumarate reductase flavoprotein, catalytic domain"/>
    <property type="match status" value="1"/>
</dbReference>
<evidence type="ECO:0000313" key="7">
    <source>
        <dbReference type="Proteomes" id="UP001501444"/>
    </source>
</evidence>
<dbReference type="InterPro" id="IPR027477">
    <property type="entry name" value="Succ_DH/fumarate_Rdtase_cat_sf"/>
</dbReference>
<keyword evidence="4" id="KW-0560">Oxidoreductase</keyword>
<dbReference type="InterPro" id="IPR036188">
    <property type="entry name" value="FAD/NAD-bd_sf"/>
</dbReference>
<organism evidence="6 7">
    <name type="scientific">Dactylosporangium salmoneum</name>
    <dbReference type="NCBI Taxonomy" id="53361"/>
    <lineage>
        <taxon>Bacteria</taxon>
        <taxon>Bacillati</taxon>
        <taxon>Actinomycetota</taxon>
        <taxon>Actinomycetes</taxon>
        <taxon>Micromonosporales</taxon>
        <taxon>Micromonosporaceae</taxon>
        <taxon>Dactylosporangium</taxon>
    </lineage>
</organism>
<protein>
    <recommendedName>
        <fullName evidence="5">FAD-dependent oxidoreductase 2 FAD-binding domain-containing protein</fullName>
    </recommendedName>
</protein>
<evidence type="ECO:0000256" key="3">
    <source>
        <dbReference type="ARBA" id="ARBA00022827"/>
    </source>
</evidence>
<dbReference type="SUPFAM" id="SSF51905">
    <property type="entry name" value="FAD/NAD(P)-binding domain"/>
    <property type="match status" value="1"/>
</dbReference>
<dbReference type="PRINTS" id="PR00411">
    <property type="entry name" value="PNDRDTASEI"/>
</dbReference>
<dbReference type="Proteomes" id="UP001501444">
    <property type="component" value="Unassembled WGS sequence"/>
</dbReference>
<dbReference type="Pfam" id="PF00890">
    <property type="entry name" value="FAD_binding_2"/>
    <property type="match status" value="1"/>
</dbReference>
<evidence type="ECO:0000259" key="5">
    <source>
        <dbReference type="Pfam" id="PF00890"/>
    </source>
</evidence>
<comment type="cofactor">
    <cofactor evidence="1">
        <name>FAD</name>
        <dbReference type="ChEBI" id="CHEBI:57692"/>
    </cofactor>
</comment>
<feature type="domain" description="FAD-dependent oxidoreductase 2 FAD-binding" evidence="5">
    <location>
        <begin position="6"/>
        <end position="449"/>
    </location>
</feature>
<dbReference type="InterPro" id="IPR003953">
    <property type="entry name" value="FAD-dep_OxRdtase_2_FAD-bd"/>
</dbReference>
<evidence type="ECO:0000256" key="4">
    <source>
        <dbReference type="ARBA" id="ARBA00023002"/>
    </source>
</evidence>
<evidence type="ECO:0000313" key="6">
    <source>
        <dbReference type="EMBL" id="GAA2372121.1"/>
    </source>
</evidence>
<comment type="caution">
    <text evidence="6">The sequence shown here is derived from an EMBL/GenBank/DDBJ whole genome shotgun (WGS) entry which is preliminary data.</text>
</comment>
<accession>A0ABN3H880</accession>
<sequence>MVADFDVAIIGSGIAGLSAAVAAAQAGAQVLLAESEARIGGSSRLSTGIMMGAGTRMQRAQGITDSPDALFQDYMTANHWDVEIGAVRRLADECGPAIEWLADGGLEFRPEILFAGGEAVPRGHSPVGEGEAIVRTLTAMAKRTGRVEVALGRRVDRLLTDGRGAVCGIAAGDDELTAAAVILASGGFGANASLLEEHFPSSRLAGDWSWYIGADSARGDGLHLATQVGAHITGHDRGHCGLRTNFGHEVEASYLPGWLLLVLPDGTRCCNEMSPYGMTYQILRARGGRAFAVFDEAAKRAAQPRTSGNAKKVRIPGQSHEDWVEPMIDLMLEAGKVVRRDTLAELADAIAVPVATLQGTVATYNGDLAAGGDRLYRKDPAVLREIATAPFYAVEMRLSMLSLTATGPRIDAGARVLRPTGAPIEGLYAAGEVVGGVLGKTYLGSGNSVSNCLTYGRIAGTEAAAAVTR</sequence>
<dbReference type="InterPro" id="IPR050315">
    <property type="entry name" value="FAD-oxidoreductase_2"/>
</dbReference>
<gene>
    <name evidence="6" type="ORF">GCM10010170_074200</name>
</gene>
<reference evidence="6 7" key="1">
    <citation type="journal article" date="2019" name="Int. J. Syst. Evol. Microbiol.">
        <title>The Global Catalogue of Microorganisms (GCM) 10K type strain sequencing project: providing services to taxonomists for standard genome sequencing and annotation.</title>
        <authorList>
            <consortium name="The Broad Institute Genomics Platform"/>
            <consortium name="The Broad Institute Genome Sequencing Center for Infectious Disease"/>
            <person name="Wu L."/>
            <person name="Ma J."/>
        </authorList>
    </citation>
    <scope>NUCLEOTIDE SEQUENCE [LARGE SCALE GENOMIC DNA]</scope>
    <source>
        <strain evidence="6 7">JCM 3272</strain>
    </source>
</reference>
<keyword evidence="3" id="KW-0274">FAD</keyword>
<dbReference type="PANTHER" id="PTHR43400">
    <property type="entry name" value="FUMARATE REDUCTASE"/>
    <property type="match status" value="1"/>
</dbReference>
<dbReference type="Gene3D" id="3.90.700.10">
    <property type="entry name" value="Succinate dehydrogenase/fumarate reductase flavoprotein, catalytic domain"/>
    <property type="match status" value="1"/>
</dbReference>
<evidence type="ECO:0000256" key="1">
    <source>
        <dbReference type="ARBA" id="ARBA00001974"/>
    </source>
</evidence>
<keyword evidence="2" id="KW-0285">Flavoprotein</keyword>